<dbReference type="SUPFAM" id="SSF53474">
    <property type="entry name" value="alpha/beta-Hydrolases"/>
    <property type="match status" value="1"/>
</dbReference>
<evidence type="ECO:0000256" key="1">
    <source>
        <dbReference type="SAM" id="MobiDB-lite"/>
    </source>
</evidence>
<evidence type="ECO:0000256" key="2">
    <source>
        <dbReference type="SAM" id="SignalP"/>
    </source>
</evidence>
<proteinExistence type="predicted"/>
<dbReference type="RefSeq" id="WP_181578765.1">
    <property type="nucleotide sequence ID" value="NZ_CP059399.1"/>
</dbReference>
<organism evidence="3 4">
    <name type="scientific">Nocardia huaxiensis</name>
    <dbReference type="NCBI Taxonomy" id="2755382"/>
    <lineage>
        <taxon>Bacteria</taxon>
        <taxon>Bacillati</taxon>
        <taxon>Actinomycetota</taxon>
        <taxon>Actinomycetes</taxon>
        <taxon>Mycobacteriales</taxon>
        <taxon>Nocardiaceae</taxon>
        <taxon>Nocardia</taxon>
    </lineage>
</organism>
<dbReference type="InterPro" id="IPR002918">
    <property type="entry name" value="Lipase_EstA/Esterase_EstB"/>
</dbReference>
<gene>
    <name evidence="3" type="ORF">H0264_18915</name>
</gene>
<name>A0A7D6V9J5_9NOCA</name>
<feature type="region of interest" description="Disordered" evidence="1">
    <location>
        <begin position="56"/>
        <end position="79"/>
    </location>
</feature>
<dbReference type="GO" id="GO:0016787">
    <property type="term" value="F:hydrolase activity"/>
    <property type="evidence" value="ECO:0007669"/>
    <property type="project" value="InterPro"/>
</dbReference>
<evidence type="ECO:0000313" key="4">
    <source>
        <dbReference type="Proteomes" id="UP000515512"/>
    </source>
</evidence>
<evidence type="ECO:0000313" key="3">
    <source>
        <dbReference type="EMBL" id="QLY27557.1"/>
    </source>
</evidence>
<dbReference type="KEGG" id="nhu:H0264_18915"/>
<dbReference type="EMBL" id="CP059399">
    <property type="protein sequence ID" value="QLY27557.1"/>
    <property type="molecule type" value="Genomic_DNA"/>
</dbReference>
<feature type="signal peptide" evidence="2">
    <location>
        <begin position="1"/>
        <end position="30"/>
    </location>
</feature>
<dbReference type="GO" id="GO:0016042">
    <property type="term" value="P:lipid catabolic process"/>
    <property type="evidence" value="ECO:0007669"/>
    <property type="project" value="InterPro"/>
</dbReference>
<dbReference type="Gene3D" id="3.40.50.1820">
    <property type="entry name" value="alpha/beta hydrolase"/>
    <property type="match status" value="1"/>
</dbReference>
<dbReference type="InterPro" id="IPR029058">
    <property type="entry name" value="AB_hydrolase_fold"/>
</dbReference>
<reference evidence="3 4" key="1">
    <citation type="submission" date="2020-07" db="EMBL/GenBank/DDBJ databases">
        <authorList>
            <person name="Zhuang K."/>
            <person name="Ran Y."/>
        </authorList>
    </citation>
    <scope>NUCLEOTIDE SEQUENCE [LARGE SCALE GENOMIC DNA]</scope>
    <source>
        <strain evidence="3 4">WCH-YHL-001</strain>
    </source>
</reference>
<protein>
    <submittedName>
        <fullName evidence="3">Lipase</fullName>
    </submittedName>
</protein>
<accession>A0A7D6V9J5</accession>
<dbReference type="AlphaFoldDB" id="A0A7D6V9J5"/>
<dbReference type="Pfam" id="PF01674">
    <property type="entry name" value="Lipase_2"/>
    <property type="match status" value="1"/>
</dbReference>
<keyword evidence="2" id="KW-0732">Signal</keyword>
<dbReference type="Proteomes" id="UP000515512">
    <property type="component" value="Chromosome"/>
</dbReference>
<keyword evidence="4" id="KW-1185">Reference proteome</keyword>
<feature type="chain" id="PRO_5028379724" evidence="2">
    <location>
        <begin position="31"/>
        <end position="380"/>
    </location>
</feature>
<sequence length="380" mass="38960">MRPKIRALGGAACAGATALALVFSGGVAGAEPENPATADTLASLIDAGLLPAADGRTPKSIVDTGSGSGSAGISSTASDAVGEGPEMSAYLAAFAYGLVNPDAAPPGSNDWNCRPSAEHPHPVVLVHGTWLNAYDTYSYMSPRIARAGFCVFSFNFGKLGVLQGGGLGPILPGRNGVGPMEESARQLGAFVDRVLAATGAPAVDVVGHSQGGPVTSYFMKFEGGAGKVGKLITFGATNHGTSLMGIATLGRIINNLGVNILGFYEPLIGTANIQQAVGSSFYAELNADGDTVPGVDYTLVGSRHDEISNPYEWTFMTAGPGATVNNIALQQDCEQDLSDHLTVMYSPRAVSIVLRALDPVANPTLECTFNPWMIGGGGKL</sequence>